<proteinExistence type="predicted"/>
<protein>
    <submittedName>
        <fullName evidence="2">Uncharacterized protein</fullName>
    </submittedName>
</protein>
<dbReference type="EMBL" id="QGKM01000013">
    <property type="protein sequence ID" value="PWQ99130.1"/>
    <property type="molecule type" value="Genomic_DNA"/>
</dbReference>
<reference evidence="2 3" key="1">
    <citation type="submission" date="2018-05" db="EMBL/GenBank/DDBJ databases">
        <title>Leucothrix arctica sp. nov., isolated from Arctic seawater.</title>
        <authorList>
            <person name="Choi A."/>
            <person name="Baek K."/>
        </authorList>
    </citation>
    <scope>NUCLEOTIDE SEQUENCE [LARGE SCALE GENOMIC DNA]</scope>
    <source>
        <strain evidence="2 3">JCM 18388</strain>
    </source>
</reference>
<comment type="caution">
    <text evidence="2">The sequence shown here is derived from an EMBL/GenBank/DDBJ whole genome shotgun (WGS) entry which is preliminary data.</text>
</comment>
<dbReference type="OrthoDB" id="7061264at2"/>
<evidence type="ECO:0000256" key="1">
    <source>
        <dbReference type="SAM" id="Phobius"/>
    </source>
</evidence>
<feature type="transmembrane region" description="Helical" evidence="1">
    <location>
        <begin position="36"/>
        <end position="53"/>
    </location>
</feature>
<dbReference type="Proteomes" id="UP000245539">
    <property type="component" value="Unassembled WGS sequence"/>
</dbReference>
<evidence type="ECO:0000313" key="2">
    <source>
        <dbReference type="EMBL" id="PWQ99130.1"/>
    </source>
</evidence>
<dbReference type="RefSeq" id="WP_109836891.1">
    <property type="nucleotide sequence ID" value="NZ_QGKM01000013.1"/>
</dbReference>
<accession>A0A317CRS3</accession>
<sequence length="163" mass="18602">MDQINASLPLVFAYVLPLCLLVWLWLSVNIKSRTKLLLTLCLPVIYAVHWYGLQSLRGWPANQSLPNQFELIAADVVEPEASQNRDGKIHLWIRQKSNGEPRVYGLPYTRQLHKILFETKQRMEAGQTQMGRLYDASSNRGAAIGNNQKLEFQNATRAMLPPK</sequence>
<keyword evidence="1" id="KW-0472">Membrane</keyword>
<gene>
    <name evidence="2" type="ORF">DKW60_06765</name>
</gene>
<keyword evidence="3" id="KW-1185">Reference proteome</keyword>
<dbReference type="AlphaFoldDB" id="A0A317CRS3"/>
<organism evidence="2 3">
    <name type="scientific">Leucothrix pacifica</name>
    <dbReference type="NCBI Taxonomy" id="1247513"/>
    <lineage>
        <taxon>Bacteria</taxon>
        <taxon>Pseudomonadati</taxon>
        <taxon>Pseudomonadota</taxon>
        <taxon>Gammaproteobacteria</taxon>
        <taxon>Thiotrichales</taxon>
        <taxon>Thiotrichaceae</taxon>
        <taxon>Leucothrix</taxon>
    </lineage>
</organism>
<name>A0A317CRS3_9GAMM</name>
<feature type="transmembrane region" description="Helical" evidence="1">
    <location>
        <begin position="6"/>
        <end position="24"/>
    </location>
</feature>
<evidence type="ECO:0000313" key="3">
    <source>
        <dbReference type="Proteomes" id="UP000245539"/>
    </source>
</evidence>
<keyword evidence="1" id="KW-1133">Transmembrane helix</keyword>
<keyword evidence="1" id="KW-0812">Transmembrane</keyword>